<keyword evidence="4 8" id="KW-0566">Pantothenate biosynthesis</keyword>
<comment type="caution">
    <text evidence="9">The sequence shown here is derived from an EMBL/GenBank/DDBJ whole genome shotgun (WGS) entry which is preliminary data.</text>
</comment>
<dbReference type="InterPro" id="IPR004821">
    <property type="entry name" value="Cyt_trans-like"/>
</dbReference>
<organism evidence="9 10">
    <name type="scientific">Natronogracilivirga saccharolytica</name>
    <dbReference type="NCBI Taxonomy" id="2812953"/>
    <lineage>
        <taxon>Bacteria</taxon>
        <taxon>Pseudomonadati</taxon>
        <taxon>Balneolota</taxon>
        <taxon>Balneolia</taxon>
        <taxon>Balneolales</taxon>
        <taxon>Cyclonatronaceae</taxon>
        <taxon>Natronogracilivirga</taxon>
    </lineage>
</organism>
<feature type="binding site" evidence="8">
    <location>
        <begin position="140"/>
        <end position="143"/>
    </location>
    <ligand>
        <name>ATP</name>
        <dbReference type="ChEBI" id="CHEBI:30616"/>
    </ligand>
</feature>
<feature type="binding site" evidence="8">
    <location>
        <position position="49"/>
    </location>
    <ligand>
        <name>(R)-pantoate</name>
        <dbReference type="ChEBI" id="CHEBI:15980"/>
    </ligand>
</feature>
<dbReference type="SUPFAM" id="SSF52374">
    <property type="entry name" value="Nucleotidylyl transferase"/>
    <property type="match status" value="1"/>
</dbReference>
<feature type="binding site" evidence="8">
    <location>
        <begin position="18"/>
        <end position="25"/>
    </location>
    <ligand>
        <name>ATP</name>
        <dbReference type="ChEBI" id="CHEBI:30616"/>
    </ligand>
</feature>
<dbReference type="CDD" id="cd00560">
    <property type="entry name" value="PanC"/>
    <property type="match status" value="1"/>
</dbReference>
<evidence type="ECO:0000256" key="8">
    <source>
        <dbReference type="HAMAP-Rule" id="MF_00158"/>
    </source>
</evidence>
<dbReference type="Pfam" id="PF02569">
    <property type="entry name" value="Pantoate_ligase"/>
    <property type="match status" value="1"/>
</dbReference>
<feature type="active site" description="Proton donor" evidence="8">
    <location>
        <position position="25"/>
    </location>
</feature>
<comment type="pathway">
    <text evidence="1 8">Cofactor biosynthesis; (R)-pantothenate biosynthesis; (R)-pantothenate from (R)-pantoate and beta-alanine: step 1/1.</text>
</comment>
<dbReference type="GO" id="GO:0015940">
    <property type="term" value="P:pantothenate biosynthetic process"/>
    <property type="evidence" value="ECO:0007669"/>
    <property type="project" value="UniProtKB-UniRule"/>
</dbReference>
<dbReference type="GO" id="GO:0004592">
    <property type="term" value="F:pantoate-beta-alanine ligase activity"/>
    <property type="evidence" value="ECO:0007669"/>
    <property type="project" value="UniProtKB-UniRule"/>
</dbReference>
<reference evidence="9" key="1">
    <citation type="submission" date="2021-02" db="EMBL/GenBank/DDBJ databases">
        <title>Natronogracilivirga saccharolytica gen. nov. sp. nov. a new anaerobic, haloalkiliphilic carbohydrate-fermenting bacterium from soda lake and proposing of Cyclonatronumiaceae fam. nov. in the phylum Balneolaeota.</title>
        <authorList>
            <person name="Zhilina T.N."/>
            <person name="Sorokin D.Y."/>
            <person name="Zavarzina D.G."/>
            <person name="Toshchakov S.V."/>
            <person name="Kublanov I.V."/>
        </authorList>
    </citation>
    <scope>NUCLEOTIDE SEQUENCE</scope>
    <source>
        <strain evidence="9">Z-1702</strain>
    </source>
</reference>
<keyword evidence="3 8" id="KW-0436">Ligase</keyword>
<evidence type="ECO:0000313" key="9">
    <source>
        <dbReference type="EMBL" id="MBP3193571.1"/>
    </source>
</evidence>
<evidence type="ECO:0000313" key="10">
    <source>
        <dbReference type="Proteomes" id="UP000673975"/>
    </source>
</evidence>
<dbReference type="Proteomes" id="UP000673975">
    <property type="component" value="Unassembled WGS sequence"/>
</dbReference>
<gene>
    <name evidence="8" type="primary">panC</name>
    <name evidence="9" type="ORF">NATSA_12920</name>
</gene>
<keyword evidence="8" id="KW-0963">Cytoplasm</keyword>
<dbReference type="GO" id="GO:0005829">
    <property type="term" value="C:cytosol"/>
    <property type="evidence" value="ECO:0007669"/>
    <property type="project" value="TreeGrafter"/>
</dbReference>
<evidence type="ECO:0000256" key="5">
    <source>
        <dbReference type="ARBA" id="ARBA00022741"/>
    </source>
</evidence>
<dbReference type="EC" id="6.3.2.1" evidence="8"/>
<dbReference type="PANTHER" id="PTHR21299">
    <property type="entry name" value="CYTIDYLATE KINASE/PANTOATE-BETA-ALANINE LIGASE"/>
    <property type="match status" value="1"/>
</dbReference>
<keyword evidence="6 8" id="KW-0067">ATP-binding</keyword>
<comment type="catalytic activity">
    <reaction evidence="7 8">
        <text>(R)-pantoate + beta-alanine + ATP = (R)-pantothenate + AMP + diphosphate + H(+)</text>
        <dbReference type="Rhea" id="RHEA:10912"/>
        <dbReference type="ChEBI" id="CHEBI:15378"/>
        <dbReference type="ChEBI" id="CHEBI:15980"/>
        <dbReference type="ChEBI" id="CHEBI:29032"/>
        <dbReference type="ChEBI" id="CHEBI:30616"/>
        <dbReference type="ChEBI" id="CHEBI:33019"/>
        <dbReference type="ChEBI" id="CHEBI:57966"/>
        <dbReference type="ChEBI" id="CHEBI:456215"/>
        <dbReference type="EC" id="6.3.2.1"/>
    </reaction>
</comment>
<keyword evidence="5 8" id="KW-0547">Nucleotide-binding</keyword>
<feature type="binding site" evidence="8">
    <location>
        <begin position="177"/>
        <end position="180"/>
    </location>
    <ligand>
        <name>ATP</name>
        <dbReference type="ChEBI" id="CHEBI:30616"/>
    </ligand>
</feature>
<dbReference type="NCBIfam" id="TIGR00125">
    <property type="entry name" value="cyt_tran_rel"/>
    <property type="match status" value="1"/>
</dbReference>
<comment type="subcellular location">
    <subcellularLocation>
        <location evidence="8">Cytoplasm</location>
    </subcellularLocation>
</comment>
<comment type="subunit">
    <text evidence="8">Homodimer.</text>
</comment>
<comment type="similarity">
    <text evidence="2 8">Belongs to the pantothenate synthetase family.</text>
</comment>
<comment type="function">
    <text evidence="8">Catalyzes the condensation of pantoate with beta-alanine in an ATP-dependent reaction via a pantoyl-adenylate intermediate.</text>
</comment>
<comment type="caution">
    <text evidence="8">Lacks conserved residue(s) required for the propagation of feature annotation.</text>
</comment>
<dbReference type="AlphaFoldDB" id="A0A8J7SCL0"/>
<dbReference type="PANTHER" id="PTHR21299:SF1">
    <property type="entry name" value="PANTOATE--BETA-ALANINE LIGASE"/>
    <property type="match status" value="1"/>
</dbReference>
<feature type="binding site" evidence="8">
    <location>
        <position position="146"/>
    </location>
    <ligand>
        <name>(R)-pantoate</name>
        <dbReference type="ChEBI" id="CHEBI:15980"/>
    </ligand>
</feature>
<name>A0A8J7SCL0_9BACT</name>
<dbReference type="InterPro" id="IPR014729">
    <property type="entry name" value="Rossmann-like_a/b/a_fold"/>
</dbReference>
<feature type="binding site" evidence="8">
    <location>
        <position position="49"/>
    </location>
    <ligand>
        <name>beta-alanine</name>
        <dbReference type="ChEBI" id="CHEBI:57966"/>
    </ligand>
</feature>
<dbReference type="InterPro" id="IPR042176">
    <property type="entry name" value="Pantoate_ligase_C"/>
</dbReference>
<dbReference type="EMBL" id="JAFIDN010000011">
    <property type="protein sequence ID" value="MBP3193571.1"/>
    <property type="molecule type" value="Genomic_DNA"/>
</dbReference>
<dbReference type="UniPathway" id="UPA00028">
    <property type="reaction ID" value="UER00005"/>
</dbReference>
<evidence type="ECO:0000256" key="3">
    <source>
        <dbReference type="ARBA" id="ARBA00022598"/>
    </source>
</evidence>
<proteinExistence type="inferred from homology"/>
<dbReference type="Gene3D" id="3.30.1300.10">
    <property type="entry name" value="Pantoate-beta-alanine ligase, C-terminal domain"/>
    <property type="match status" value="1"/>
</dbReference>
<evidence type="ECO:0000256" key="4">
    <source>
        <dbReference type="ARBA" id="ARBA00022655"/>
    </source>
</evidence>
<dbReference type="HAMAP" id="MF_00158">
    <property type="entry name" value="PanC"/>
    <property type="match status" value="1"/>
</dbReference>
<evidence type="ECO:0000256" key="2">
    <source>
        <dbReference type="ARBA" id="ARBA00009256"/>
    </source>
</evidence>
<comment type="miscellaneous">
    <text evidence="8">The reaction proceeds by a bi uni uni bi ping pong mechanism.</text>
</comment>
<sequence>MVSEWHRQGERVALVPTMGALHDGHLSLIRQAKEHAAHVVVSVFVNPTQFAPGEDYERYPRTLETDMEKCRSEGVSLVFAPDRNEMYGSDDEERPHYLSVRISGMNRHLCGASRPGHFEGVLQVVNKLFNIVRPDVAVFGQKDIQQWFIIRQMAEEFEHPVEILMGPTRRESDGLAKSSRNVYLSPDQRRKAPMLFASLKRVSDTLREQILKQDADSGEIPVPGTLLSGEKQRFAENGFKLDYFSIVGTPDLQPVDVIVPGRLYVIAAAAWLGNTRLIDNVLLNTRKE</sequence>
<evidence type="ECO:0000256" key="1">
    <source>
        <dbReference type="ARBA" id="ARBA00004990"/>
    </source>
</evidence>
<dbReference type="Gene3D" id="3.40.50.620">
    <property type="entry name" value="HUPs"/>
    <property type="match status" value="1"/>
</dbReference>
<dbReference type="GO" id="GO:0005524">
    <property type="term" value="F:ATP binding"/>
    <property type="evidence" value="ECO:0007669"/>
    <property type="project" value="UniProtKB-KW"/>
</dbReference>
<evidence type="ECO:0000256" key="6">
    <source>
        <dbReference type="ARBA" id="ARBA00022840"/>
    </source>
</evidence>
<keyword evidence="10" id="KW-1185">Reference proteome</keyword>
<dbReference type="NCBIfam" id="TIGR00018">
    <property type="entry name" value="panC"/>
    <property type="match status" value="1"/>
</dbReference>
<accession>A0A8J7SCL0</accession>
<protein>
    <recommendedName>
        <fullName evidence="8">Pantothenate synthetase</fullName>
        <shortName evidence="8">PS</shortName>
        <ecNumber evidence="8">6.3.2.1</ecNumber>
    </recommendedName>
    <alternativeName>
        <fullName evidence="8">Pantoate--beta-alanine ligase</fullName>
    </alternativeName>
    <alternativeName>
        <fullName evidence="8">Pantoate-activating enzyme</fullName>
    </alternativeName>
</protein>
<dbReference type="InterPro" id="IPR003721">
    <property type="entry name" value="Pantoate_ligase"/>
</dbReference>
<evidence type="ECO:0000256" key="7">
    <source>
        <dbReference type="ARBA" id="ARBA00048258"/>
    </source>
</evidence>